<keyword evidence="9" id="KW-0472">Membrane</keyword>
<dbReference type="GO" id="GO:0016020">
    <property type="term" value="C:membrane"/>
    <property type="evidence" value="ECO:0007669"/>
    <property type="project" value="InterPro"/>
</dbReference>
<evidence type="ECO:0000313" key="13">
    <source>
        <dbReference type="Proteomes" id="UP000655044"/>
    </source>
</evidence>
<feature type="domain" description="Histidine kinase/HSP90-like ATPase" evidence="10">
    <location>
        <begin position="308"/>
        <end position="396"/>
    </location>
</feature>
<dbReference type="PANTHER" id="PTHR24421:SF10">
    <property type="entry name" value="NITRATE_NITRITE SENSOR PROTEIN NARQ"/>
    <property type="match status" value="1"/>
</dbReference>
<dbReference type="InterPro" id="IPR050482">
    <property type="entry name" value="Sensor_HK_TwoCompSys"/>
</dbReference>
<evidence type="ECO:0000256" key="4">
    <source>
        <dbReference type="ARBA" id="ARBA00022679"/>
    </source>
</evidence>
<feature type="transmembrane region" description="Helical" evidence="9">
    <location>
        <begin position="115"/>
        <end position="138"/>
    </location>
</feature>
<dbReference type="AlphaFoldDB" id="A0A8J3S758"/>
<sequence length="397" mass="41682">MNVTTKLSRAEEELAAFDLGRVIASPLTNLVVAAVLTVAAFLEVAADHSAPATLPAVLATAPLAIRRSQPWLAVTLTFIGAVGLVLAGVNIPPVAVTISGVISFYTILRRLSRGVAWVLTAGIGALLVAAVAAFLLFASDPFSSSSWYLRDHGLILVVLPGALLATALVADVRRSRTEIKEVRADNLEALREQAAMAERARIAREMHDIVAHSISMVAVQAETAPYTLPGLDERAKQEFAEIAASARGTLTEMRRLLGVLRADIPSAPETAPQPGLARLPELIAQHDGEVDLDVVGEPVEVPQAVDVSAYRIIQEALTNARVHAPGARVSIELAYRPGLLVLRIADNGPGPAEKAGEPDGGHGLVGMRERALALGGWFTAGAGPNGGFLIQTGLPLE</sequence>
<evidence type="ECO:0000256" key="7">
    <source>
        <dbReference type="ARBA" id="ARBA00022840"/>
    </source>
</evidence>
<evidence type="ECO:0000256" key="8">
    <source>
        <dbReference type="ARBA" id="ARBA00023012"/>
    </source>
</evidence>
<dbReference type="RefSeq" id="WP_084779589.1">
    <property type="nucleotide sequence ID" value="NZ_BMQP01000048.1"/>
</dbReference>
<keyword evidence="9" id="KW-1133">Transmembrane helix</keyword>
<gene>
    <name evidence="12" type="ORF">Pro02_64720</name>
</gene>
<dbReference type="Gene3D" id="1.20.5.1930">
    <property type="match status" value="1"/>
</dbReference>
<dbReference type="GO" id="GO:0000155">
    <property type="term" value="F:phosphorelay sensor kinase activity"/>
    <property type="evidence" value="ECO:0007669"/>
    <property type="project" value="InterPro"/>
</dbReference>
<dbReference type="Pfam" id="PF02518">
    <property type="entry name" value="HATPase_c"/>
    <property type="match status" value="1"/>
</dbReference>
<proteinExistence type="predicted"/>
<name>A0A8J3S758_PLARO</name>
<dbReference type="OrthoDB" id="3288457at2"/>
<dbReference type="CDD" id="cd16917">
    <property type="entry name" value="HATPase_UhpB-NarQ-NarX-like"/>
    <property type="match status" value="1"/>
</dbReference>
<keyword evidence="8" id="KW-0902">Two-component regulatory system</keyword>
<dbReference type="InterPro" id="IPR011712">
    <property type="entry name" value="Sig_transdc_His_kin_sub3_dim/P"/>
</dbReference>
<feature type="domain" description="Signal transduction histidine kinase subgroup 3 dimerisation and phosphoacceptor" evidence="11">
    <location>
        <begin position="198"/>
        <end position="262"/>
    </location>
</feature>
<dbReference type="InterPro" id="IPR036890">
    <property type="entry name" value="HATPase_C_sf"/>
</dbReference>
<feature type="transmembrane region" description="Helical" evidence="9">
    <location>
        <begin position="21"/>
        <end position="42"/>
    </location>
</feature>
<evidence type="ECO:0000259" key="10">
    <source>
        <dbReference type="Pfam" id="PF02518"/>
    </source>
</evidence>
<dbReference type="EMBL" id="BOOI01000072">
    <property type="protein sequence ID" value="GIH88064.1"/>
    <property type="molecule type" value="Genomic_DNA"/>
</dbReference>
<accession>A0A8J3S758</accession>
<reference evidence="12" key="1">
    <citation type="submission" date="2021-01" db="EMBL/GenBank/DDBJ databases">
        <title>Whole genome shotgun sequence of Planobispora rosea NBRC 15558.</title>
        <authorList>
            <person name="Komaki H."/>
            <person name="Tamura T."/>
        </authorList>
    </citation>
    <scope>NUCLEOTIDE SEQUENCE</scope>
    <source>
        <strain evidence="12">NBRC 15558</strain>
    </source>
</reference>
<keyword evidence="13" id="KW-1185">Reference proteome</keyword>
<feature type="transmembrane region" description="Helical" evidence="9">
    <location>
        <begin position="153"/>
        <end position="170"/>
    </location>
</feature>
<dbReference type="GO" id="GO:0005524">
    <property type="term" value="F:ATP binding"/>
    <property type="evidence" value="ECO:0007669"/>
    <property type="project" value="UniProtKB-KW"/>
</dbReference>
<dbReference type="Gene3D" id="3.30.565.10">
    <property type="entry name" value="Histidine kinase-like ATPase, C-terminal domain"/>
    <property type="match status" value="1"/>
</dbReference>
<evidence type="ECO:0000256" key="2">
    <source>
        <dbReference type="ARBA" id="ARBA00012438"/>
    </source>
</evidence>
<dbReference type="Proteomes" id="UP000655044">
    <property type="component" value="Unassembled WGS sequence"/>
</dbReference>
<evidence type="ECO:0000256" key="6">
    <source>
        <dbReference type="ARBA" id="ARBA00022777"/>
    </source>
</evidence>
<protein>
    <recommendedName>
        <fullName evidence="2">histidine kinase</fullName>
        <ecNumber evidence="2">2.7.13.3</ecNumber>
    </recommendedName>
</protein>
<evidence type="ECO:0000256" key="9">
    <source>
        <dbReference type="SAM" id="Phobius"/>
    </source>
</evidence>
<dbReference type="InterPro" id="IPR003594">
    <property type="entry name" value="HATPase_dom"/>
</dbReference>
<dbReference type="GO" id="GO:0046983">
    <property type="term" value="F:protein dimerization activity"/>
    <property type="evidence" value="ECO:0007669"/>
    <property type="project" value="InterPro"/>
</dbReference>
<comment type="catalytic activity">
    <reaction evidence="1">
        <text>ATP + protein L-histidine = ADP + protein N-phospho-L-histidine.</text>
        <dbReference type="EC" id="2.7.13.3"/>
    </reaction>
</comment>
<keyword evidence="7" id="KW-0067">ATP-binding</keyword>
<evidence type="ECO:0000259" key="11">
    <source>
        <dbReference type="Pfam" id="PF07730"/>
    </source>
</evidence>
<evidence type="ECO:0000256" key="5">
    <source>
        <dbReference type="ARBA" id="ARBA00022741"/>
    </source>
</evidence>
<feature type="transmembrane region" description="Helical" evidence="9">
    <location>
        <begin position="78"/>
        <end position="108"/>
    </location>
</feature>
<dbReference type="PANTHER" id="PTHR24421">
    <property type="entry name" value="NITRATE/NITRITE SENSOR PROTEIN NARX-RELATED"/>
    <property type="match status" value="1"/>
</dbReference>
<keyword evidence="3" id="KW-0597">Phosphoprotein</keyword>
<organism evidence="12 13">
    <name type="scientific">Planobispora rosea</name>
    <dbReference type="NCBI Taxonomy" id="35762"/>
    <lineage>
        <taxon>Bacteria</taxon>
        <taxon>Bacillati</taxon>
        <taxon>Actinomycetota</taxon>
        <taxon>Actinomycetes</taxon>
        <taxon>Streptosporangiales</taxon>
        <taxon>Streptosporangiaceae</taxon>
        <taxon>Planobispora</taxon>
    </lineage>
</organism>
<dbReference type="EC" id="2.7.13.3" evidence="2"/>
<keyword evidence="5" id="KW-0547">Nucleotide-binding</keyword>
<evidence type="ECO:0000256" key="1">
    <source>
        <dbReference type="ARBA" id="ARBA00000085"/>
    </source>
</evidence>
<evidence type="ECO:0000256" key="3">
    <source>
        <dbReference type="ARBA" id="ARBA00022553"/>
    </source>
</evidence>
<dbReference type="SUPFAM" id="SSF55874">
    <property type="entry name" value="ATPase domain of HSP90 chaperone/DNA topoisomerase II/histidine kinase"/>
    <property type="match status" value="1"/>
</dbReference>
<dbReference type="Pfam" id="PF07730">
    <property type="entry name" value="HisKA_3"/>
    <property type="match status" value="1"/>
</dbReference>
<keyword evidence="6 12" id="KW-0418">Kinase</keyword>
<keyword evidence="9" id="KW-0812">Transmembrane</keyword>
<keyword evidence="4" id="KW-0808">Transferase</keyword>
<comment type="caution">
    <text evidence="12">The sequence shown here is derived from an EMBL/GenBank/DDBJ whole genome shotgun (WGS) entry which is preliminary data.</text>
</comment>
<evidence type="ECO:0000313" key="12">
    <source>
        <dbReference type="EMBL" id="GIH88064.1"/>
    </source>
</evidence>